<dbReference type="Gene3D" id="3.40.50.720">
    <property type="entry name" value="NAD(P)-binding Rossmann-like Domain"/>
    <property type="match status" value="1"/>
</dbReference>
<organism evidence="9 10">
    <name type="scientific">Tieghemostelium lacteum</name>
    <name type="common">Slime mold</name>
    <name type="synonym">Dictyostelium lacteum</name>
    <dbReference type="NCBI Taxonomy" id="361077"/>
    <lineage>
        <taxon>Eukaryota</taxon>
        <taxon>Amoebozoa</taxon>
        <taxon>Evosea</taxon>
        <taxon>Eumycetozoa</taxon>
        <taxon>Dictyostelia</taxon>
        <taxon>Dictyosteliales</taxon>
        <taxon>Raperosteliaceae</taxon>
        <taxon>Tieghemostelium</taxon>
    </lineage>
</organism>
<protein>
    <submittedName>
        <fullName evidence="9">D-aspartate oxidase</fullName>
    </submittedName>
</protein>
<gene>
    <name evidence="9" type="ORF">DLAC_10032</name>
</gene>
<dbReference type="InParanoid" id="A0A151Z5Y4"/>
<feature type="binding site" evidence="6">
    <location>
        <position position="301"/>
    </location>
    <ligand>
        <name>D-dopa</name>
        <dbReference type="ChEBI" id="CHEBI:149689"/>
    </ligand>
</feature>
<evidence type="ECO:0000256" key="3">
    <source>
        <dbReference type="ARBA" id="ARBA00022630"/>
    </source>
</evidence>
<dbReference type="Gene3D" id="3.30.9.10">
    <property type="entry name" value="D-Amino Acid Oxidase, subunit A, domain 2"/>
    <property type="match status" value="1"/>
</dbReference>
<dbReference type="Proteomes" id="UP000076078">
    <property type="component" value="Unassembled WGS sequence"/>
</dbReference>
<dbReference type="AlphaFoldDB" id="A0A151Z5Y4"/>
<feature type="binding site" evidence="6">
    <location>
        <position position="273"/>
    </location>
    <ligand>
        <name>D-dopa</name>
        <dbReference type="ChEBI" id="CHEBI:149689"/>
    </ligand>
</feature>
<feature type="binding site" evidence="6">
    <location>
        <position position="159"/>
    </location>
    <ligand>
        <name>FAD</name>
        <dbReference type="ChEBI" id="CHEBI:57692"/>
    </ligand>
</feature>
<dbReference type="OMA" id="DLWELQP"/>
<dbReference type="GO" id="GO:0005737">
    <property type="term" value="C:cytoplasm"/>
    <property type="evidence" value="ECO:0007669"/>
    <property type="project" value="TreeGrafter"/>
</dbReference>
<comment type="similarity">
    <text evidence="2">Belongs to the DAMOX/DASOX family.</text>
</comment>
<feature type="domain" description="FAD dependent oxidoreductase" evidence="8">
    <location>
        <begin position="4"/>
        <end position="314"/>
    </location>
</feature>
<dbReference type="InterPro" id="IPR006181">
    <property type="entry name" value="D-amino_acid_oxidase_CS"/>
</dbReference>
<dbReference type="InterPro" id="IPR006076">
    <property type="entry name" value="FAD-dep_OxRdtase"/>
</dbReference>
<keyword evidence="10" id="KW-1185">Reference proteome</keyword>
<dbReference type="SUPFAM" id="SSF54373">
    <property type="entry name" value="FAD-linked reductases, C-terminal domain"/>
    <property type="match status" value="1"/>
</dbReference>
<dbReference type="GO" id="GO:0019478">
    <property type="term" value="P:D-amino acid catabolic process"/>
    <property type="evidence" value="ECO:0007669"/>
    <property type="project" value="TreeGrafter"/>
</dbReference>
<dbReference type="SUPFAM" id="SSF51971">
    <property type="entry name" value="Nucleotide-binding domain"/>
    <property type="match status" value="1"/>
</dbReference>
<dbReference type="PIRSF" id="PIRSF000189">
    <property type="entry name" value="D-aa_oxidase"/>
    <property type="match status" value="1"/>
</dbReference>
<dbReference type="InterPro" id="IPR023209">
    <property type="entry name" value="DAO"/>
</dbReference>
<keyword evidence="3" id="KW-0285">Flavoprotein</keyword>
<proteinExistence type="inferred from homology"/>
<dbReference type="EMBL" id="LODT01000041">
    <property type="protein sequence ID" value="KYQ89370.1"/>
    <property type="molecule type" value="Genomic_DNA"/>
</dbReference>
<keyword evidence="7" id="KW-0812">Transmembrane</keyword>
<evidence type="ECO:0000256" key="1">
    <source>
        <dbReference type="ARBA" id="ARBA00001974"/>
    </source>
</evidence>
<evidence type="ECO:0000313" key="10">
    <source>
        <dbReference type="Proteomes" id="UP000076078"/>
    </source>
</evidence>
<name>A0A151Z5Y4_TIELA</name>
<comment type="caution">
    <text evidence="9">The sequence shown here is derived from an EMBL/GenBank/DDBJ whole genome shotgun (WGS) entry which is preliminary data.</text>
</comment>
<dbReference type="GO" id="GO:0071949">
    <property type="term" value="F:FAD binding"/>
    <property type="evidence" value="ECO:0007669"/>
    <property type="project" value="InterPro"/>
</dbReference>
<feature type="binding site" evidence="6">
    <location>
        <begin position="47"/>
        <end position="49"/>
    </location>
    <ligand>
        <name>FAD</name>
        <dbReference type="ChEBI" id="CHEBI:57692"/>
    </ligand>
</feature>
<evidence type="ECO:0000256" key="7">
    <source>
        <dbReference type="SAM" id="Phobius"/>
    </source>
</evidence>
<evidence type="ECO:0000259" key="8">
    <source>
        <dbReference type="Pfam" id="PF01266"/>
    </source>
</evidence>
<dbReference type="PROSITE" id="PS00677">
    <property type="entry name" value="DAO"/>
    <property type="match status" value="1"/>
</dbReference>
<dbReference type="PANTHER" id="PTHR11530:SF11">
    <property type="entry name" value="D-ASPARTATE OXIDASE"/>
    <property type="match status" value="1"/>
</dbReference>
<dbReference type="OrthoDB" id="2015447at2759"/>
<reference evidence="9 10" key="1">
    <citation type="submission" date="2015-12" db="EMBL/GenBank/DDBJ databases">
        <title>Dictyostelia acquired genes for synthesis and detection of signals that induce cell-type specialization by lateral gene transfer from prokaryotes.</title>
        <authorList>
            <person name="Gloeckner G."/>
            <person name="Schaap P."/>
        </authorList>
    </citation>
    <scope>NUCLEOTIDE SEQUENCE [LARGE SCALE GENOMIC DNA]</scope>
    <source>
        <strain evidence="9 10">TK</strain>
    </source>
</reference>
<dbReference type="PANTHER" id="PTHR11530">
    <property type="entry name" value="D-AMINO ACID OXIDASE"/>
    <property type="match status" value="1"/>
</dbReference>
<keyword evidence="5" id="KW-0560">Oxidoreductase</keyword>
<feature type="transmembrane region" description="Helical" evidence="7">
    <location>
        <begin position="6"/>
        <end position="22"/>
    </location>
</feature>
<feature type="binding site" evidence="6">
    <location>
        <begin position="42"/>
        <end position="43"/>
    </location>
    <ligand>
        <name>FAD</name>
        <dbReference type="ChEBI" id="CHEBI:57692"/>
    </ligand>
</feature>
<feature type="binding site" evidence="6">
    <location>
        <position position="216"/>
    </location>
    <ligand>
        <name>D-dopa</name>
        <dbReference type="ChEBI" id="CHEBI:149689"/>
    </ligand>
</feature>
<dbReference type="FunCoup" id="A0A151Z5Y4">
    <property type="interactions" value="77"/>
</dbReference>
<dbReference type="GO" id="GO:0003884">
    <property type="term" value="F:D-amino-acid oxidase activity"/>
    <property type="evidence" value="ECO:0007669"/>
    <property type="project" value="InterPro"/>
</dbReference>
<dbReference type="STRING" id="361077.A0A151Z5Y4"/>
<feature type="binding site" evidence="6">
    <location>
        <begin position="300"/>
        <end position="305"/>
    </location>
    <ligand>
        <name>FAD</name>
        <dbReference type="ChEBI" id="CHEBI:57692"/>
    </ligand>
</feature>
<keyword evidence="7" id="KW-1133">Transmembrane helix</keyword>
<feature type="binding site" evidence="6">
    <location>
        <position position="176"/>
    </location>
    <ligand>
        <name>FAD</name>
        <dbReference type="ChEBI" id="CHEBI:57692"/>
    </ligand>
</feature>
<evidence type="ECO:0000256" key="2">
    <source>
        <dbReference type="ARBA" id="ARBA00006730"/>
    </source>
</evidence>
<evidence type="ECO:0000256" key="6">
    <source>
        <dbReference type="PIRSR" id="PIRSR000189-1"/>
    </source>
</evidence>
<comment type="cofactor">
    <cofactor evidence="1 6">
        <name>FAD</name>
        <dbReference type="ChEBI" id="CHEBI:57692"/>
    </cofactor>
</comment>
<evidence type="ECO:0000256" key="5">
    <source>
        <dbReference type="ARBA" id="ARBA00023002"/>
    </source>
</evidence>
<accession>A0A151Z5Y4</accession>
<sequence length="339" mass="38398">MVKDVLIIGCGCIGLSTGILLLKTKQYNSVKIWAKDLPPNVTSNKAAALWYPFLSNPPDKVGKWSAETMEYFQKHILNDPKSGTLLKKVNELFRKPKKEDPDWKPFIKSFRRARKDELPEGYADGYAIDDGFVMDTDMYMNWLVDTFKALGGQIEQREVVDIREPFIYSDIVINCTGLGAKELVKDGHMYPTRGQIVVVKNTSDRSIMDEEDYICYVIPRISNTVLGGTAQDHDYNMNPTKQDTDEILKRVAAISPKFSRRKLEILGVKVGLRPSRYEIRLEPELLQDNSKLLIHNYGHGGSGFTVSWGCAQEVLNLIQQNIPNLKQSKSKAPILQSKL</sequence>
<evidence type="ECO:0000313" key="9">
    <source>
        <dbReference type="EMBL" id="KYQ89370.1"/>
    </source>
</evidence>
<keyword evidence="4 6" id="KW-0274">FAD</keyword>
<dbReference type="Pfam" id="PF01266">
    <property type="entry name" value="DAO"/>
    <property type="match status" value="1"/>
</dbReference>
<evidence type="ECO:0000256" key="4">
    <source>
        <dbReference type="ARBA" id="ARBA00022827"/>
    </source>
</evidence>
<keyword evidence="7" id="KW-0472">Membrane</keyword>